<evidence type="ECO:0000256" key="1">
    <source>
        <dbReference type="SAM" id="MobiDB-lite"/>
    </source>
</evidence>
<dbReference type="RefSeq" id="WP_059146690.1">
    <property type="nucleotide sequence ID" value="NZ_LLZJ01000374.1"/>
</dbReference>
<keyword evidence="2" id="KW-0812">Transmembrane</keyword>
<dbReference type="EMBL" id="LLZJ01000374">
    <property type="protein sequence ID" value="KUL48603.1"/>
    <property type="molecule type" value="Genomic_DNA"/>
</dbReference>
<dbReference type="AlphaFoldDB" id="A0A0X3VVB4"/>
<name>A0A0X3VVB4_STRVO</name>
<accession>A0A0X3VVB4</accession>
<feature type="transmembrane region" description="Helical" evidence="2">
    <location>
        <begin position="7"/>
        <end position="29"/>
    </location>
</feature>
<sequence>MREGGYTALEAAGLVIAALAAQTVIHGLLDRDSEVLWGILNWVPGGLTGRLILLGCIALVGMVAGGWAHTRQRPNTGRAGDSAGSRGRGKP</sequence>
<evidence type="ECO:0000313" key="3">
    <source>
        <dbReference type="EMBL" id="KUL48603.1"/>
    </source>
</evidence>
<comment type="caution">
    <text evidence="3">The sequence shown here is derived from an EMBL/GenBank/DDBJ whole genome shotgun (WGS) entry which is preliminary data.</text>
</comment>
<feature type="region of interest" description="Disordered" evidence="1">
    <location>
        <begin position="69"/>
        <end position="91"/>
    </location>
</feature>
<reference evidence="4" key="1">
    <citation type="submission" date="2015-10" db="EMBL/GenBank/DDBJ databases">
        <authorList>
            <person name="Ju K.-S."/>
            <person name="Doroghazi J.R."/>
            <person name="Metcalf W.W."/>
        </authorList>
    </citation>
    <scope>NUCLEOTIDE SEQUENCE [LARGE SCALE GENOMIC DNA]</scope>
    <source>
        <strain evidence="4">NRRL F-8817</strain>
    </source>
</reference>
<dbReference type="GeneID" id="97431107"/>
<protein>
    <submittedName>
        <fullName evidence="3">Uncharacterized protein</fullName>
    </submittedName>
</protein>
<evidence type="ECO:0000313" key="4">
    <source>
        <dbReference type="Proteomes" id="UP000053413"/>
    </source>
</evidence>
<dbReference type="OrthoDB" id="4248303at2"/>
<evidence type="ECO:0000256" key="2">
    <source>
        <dbReference type="SAM" id="Phobius"/>
    </source>
</evidence>
<feature type="transmembrane region" description="Helical" evidence="2">
    <location>
        <begin position="49"/>
        <end position="68"/>
    </location>
</feature>
<keyword evidence="2" id="KW-1133">Transmembrane helix</keyword>
<dbReference type="Proteomes" id="UP000053413">
    <property type="component" value="Unassembled WGS sequence"/>
</dbReference>
<proteinExistence type="predicted"/>
<keyword evidence="2" id="KW-0472">Membrane</keyword>
<organism evidence="3 4">
    <name type="scientific">Streptomyces violaceusniger</name>
    <dbReference type="NCBI Taxonomy" id="68280"/>
    <lineage>
        <taxon>Bacteria</taxon>
        <taxon>Bacillati</taxon>
        <taxon>Actinomycetota</taxon>
        <taxon>Actinomycetes</taxon>
        <taxon>Kitasatosporales</taxon>
        <taxon>Streptomycetaceae</taxon>
        <taxon>Streptomyces</taxon>
        <taxon>Streptomyces violaceusniger group</taxon>
    </lineage>
</organism>
<gene>
    <name evidence="3" type="ORF">ADL28_28765</name>
</gene>